<accession>A0ABQ7J7R1</accession>
<dbReference type="PANTHER" id="PTHR14005">
    <property type="entry name" value="EUKARYOTIC TRANSLATION INITIATION FACTOR 3, THETA SUBUNIT"/>
    <property type="match status" value="1"/>
</dbReference>
<evidence type="ECO:0008006" key="4">
    <source>
        <dbReference type="Google" id="ProtNLM"/>
    </source>
</evidence>
<dbReference type="InterPro" id="IPR027512">
    <property type="entry name" value="EIF3A"/>
</dbReference>
<evidence type="ECO:0000313" key="3">
    <source>
        <dbReference type="Proteomes" id="UP000823046"/>
    </source>
</evidence>
<name>A0ABQ7J7R1_9APIC</name>
<feature type="non-terminal residue" evidence="2">
    <location>
        <position position="1"/>
    </location>
</feature>
<sequence length="424" mass="49909">AEKVVVSLVNQGHVQMRLDYAQKAIYFGAASLDHAASMRHELSNVAKSLDRVVSMIYPGQSSEERMEKKRFFDNIHERLEKEHERILTRKRDNDTRRLSETAQHLLDEIRKIRGSILVRGKPLEEINILDVLEGIIDLDEIEKAQEEQLHKEWLERIRLRRLEAKKMDHFIRACQHKEAYDDALLEKQVFEVVVSAKDDWMKERMKTRQVEYKEELAKQKERVLTQLKDLKIKRARERKEAYEQKKRVEAETQEKEEEERKQREALELEKQIKEEKRKKLDEIQEKQRQKELEIEEREKNRSTHFVKKEDDFQVWRSSTASGPTQGAATSETTTAEVSSRPKFLRGISTSNRGEERERNAFQQRESAVAADEGSWRMESKASGEERRSTNKEAFRRKGGSAQTNGVCETSDEVFSNLRSQGNRR</sequence>
<reference evidence="2 3" key="1">
    <citation type="journal article" date="2020" name="bioRxiv">
        <title>Metabolic contributions of an alphaproteobacterial endosymbiont in the apicomplexan Cardiosporidium cionae.</title>
        <authorList>
            <person name="Hunter E.S."/>
            <person name="Paight C.J."/>
            <person name="Lane C.E."/>
        </authorList>
    </citation>
    <scope>NUCLEOTIDE SEQUENCE [LARGE SCALE GENOMIC DNA]</scope>
    <source>
        <strain evidence="2">ESH_2018</strain>
    </source>
</reference>
<organism evidence="2 3">
    <name type="scientific">Cardiosporidium cionae</name>
    <dbReference type="NCBI Taxonomy" id="476202"/>
    <lineage>
        <taxon>Eukaryota</taxon>
        <taxon>Sar</taxon>
        <taxon>Alveolata</taxon>
        <taxon>Apicomplexa</taxon>
        <taxon>Aconoidasida</taxon>
        <taxon>Nephromycida</taxon>
        <taxon>Cardiosporidium</taxon>
    </lineage>
</organism>
<dbReference type="EMBL" id="JADAQX010000506">
    <property type="protein sequence ID" value="KAF8820028.1"/>
    <property type="molecule type" value="Genomic_DNA"/>
</dbReference>
<feature type="compositionally biased region" description="Basic and acidic residues" evidence="1">
    <location>
        <begin position="373"/>
        <end position="395"/>
    </location>
</feature>
<keyword evidence="3" id="KW-1185">Reference proteome</keyword>
<evidence type="ECO:0000313" key="2">
    <source>
        <dbReference type="EMBL" id="KAF8820028.1"/>
    </source>
</evidence>
<feature type="region of interest" description="Disordered" evidence="1">
    <location>
        <begin position="284"/>
        <end position="424"/>
    </location>
</feature>
<dbReference type="PANTHER" id="PTHR14005:SF0">
    <property type="entry name" value="EUKARYOTIC TRANSLATION INITIATION FACTOR 3 SUBUNIT A"/>
    <property type="match status" value="1"/>
</dbReference>
<feature type="compositionally biased region" description="Polar residues" evidence="1">
    <location>
        <begin position="315"/>
        <end position="326"/>
    </location>
</feature>
<feature type="compositionally biased region" description="Polar residues" evidence="1">
    <location>
        <begin position="400"/>
        <end position="424"/>
    </location>
</feature>
<gene>
    <name evidence="2" type="ORF">IE077_003664</name>
</gene>
<comment type="caution">
    <text evidence="2">The sequence shown here is derived from an EMBL/GenBank/DDBJ whole genome shotgun (WGS) entry which is preliminary data.</text>
</comment>
<feature type="region of interest" description="Disordered" evidence="1">
    <location>
        <begin position="241"/>
        <end position="263"/>
    </location>
</feature>
<evidence type="ECO:0000256" key="1">
    <source>
        <dbReference type="SAM" id="MobiDB-lite"/>
    </source>
</evidence>
<protein>
    <recommendedName>
        <fullName evidence="4">Eukaryotic translation initiation factor 3 subunit A</fullName>
    </recommendedName>
</protein>
<dbReference type="Proteomes" id="UP000823046">
    <property type="component" value="Unassembled WGS sequence"/>
</dbReference>
<feature type="compositionally biased region" description="Low complexity" evidence="1">
    <location>
        <begin position="327"/>
        <end position="338"/>
    </location>
</feature>
<proteinExistence type="predicted"/>
<feature type="compositionally biased region" description="Basic and acidic residues" evidence="1">
    <location>
        <begin position="284"/>
        <end position="313"/>
    </location>
</feature>